<organism evidence="1 2">
    <name type="scientific">Pseudomonas fluorescens</name>
    <dbReference type="NCBI Taxonomy" id="294"/>
    <lineage>
        <taxon>Bacteria</taxon>
        <taxon>Pseudomonadati</taxon>
        <taxon>Pseudomonadota</taxon>
        <taxon>Gammaproteobacteria</taxon>
        <taxon>Pseudomonadales</taxon>
        <taxon>Pseudomonadaceae</taxon>
        <taxon>Pseudomonas</taxon>
    </lineage>
</organism>
<dbReference type="EMBL" id="CABVHQ010000099">
    <property type="protein sequence ID" value="VVO38500.1"/>
    <property type="molecule type" value="Genomic_DNA"/>
</dbReference>
<name>A0A5E7FGL0_PSEFL</name>
<dbReference type="AlphaFoldDB" id="A0A5E7FGL0"/>
<evidence type="ECO:0000313" key="1">
    <source>
        <dbReference type="EMBL" id="VVO38500.1"/>
    </source>
</evidence>
<gene>
    <name evidence="1" type="ORF">PS691_05517</name>
</gene>
<sequence>MWRGGLPPLGRAAALKQATVIFQLKHITGLRLLRSRAGASPSPQQAPRHSKLPRHKGVLRLLEPHFVQRAIVLIGQHIQITIGSLPYVADSRFELSQ</sequence>
<reference evidence="1 2" key="1">
    <citation type="submission" date="2019-09" db="EMBL/GenBank/DDBJ databases">
        <authorList>
            <person name="Chandra G."/>
            <person name="Truman W A."/>
        </authorList>
    </citation>
    <scope>NUCLEOTIDE SEQUENCE [LARGE SCALE GENOMIC DNA]</scope>
    <source>
        <strain evidence="1">PS691</strain>
    </source>
</reference>
<protein>
    <submittedName>
        <fullName evidence="1">Uncharacterized protein</fullName>
    </submittedName>
</protein>
<proteinExistence type="predicted"/>
<dbReference type="Proteomes" id="UP000337909">
    <property type="component" value="Unassembled WGS sequence"/>
</dbReference>
<evidence type="ECO:0000313" key="2">
    <source>
        <dbReference type="Proteomes" id="UP000337909"/>
    </source>
</evidence>
<accession>A0A5E7FGL0</accession>